<accession>A0A3Q9QX83</accession>
<name>A0A3Q9QX83_9BACI</name>
<proteinExistence type="predicted"/>
<dbReference type="InterPro" id="IPR029057">
    <property type="entry name" value="PRTase-like"/>
</dbReference>
<dbReference type="SUPFAM" id="SSF53271">
    <property type="entry name" value="PRTase-like"/>
    <property type="match status" value="1"/>
</dbReference>
<dbReference type="CDD" id="cd06223">
    <property type="entry name" value="PRTases_typeI"/>
    <property type="match status" value="1"/>
</dbReference>
<dbReference type="KEGG" id="nmk:CHR53_15550"/>
<dbReference type="AlphaFoldDB" id="A0A3Q9QX83"/>
<reference evidence="1 2" key="1">
    <citation type="submission" date="2017-07" db="EMBL/GenBank/DDBJ databases">
        <title>The complete genome sequence of Bacillus mesonae strain H20-5, an efficient strain improving plant abiotic stress resistance.</title>
        <authorList>
            <person name="Kim S.Y."/>
            <person name="Song H."/>
            <person name="Sang M.K."/>
            <person name="Weon H.-Y."/>
            <person name="Song J."/>
        </authorList>
    </citation>
    <scope>NUCLEOTIDE SEQUENCE [LARGE SCALE GENOMIC DNA]</scope>
    <source>
        <strain evidence="1 2">H20-5</strain>
    </source>
</reference>
<protein>
    <recommendedName>
        <fullName evidence="3">Phosphoribosyltransferase</fullName>
    </recommendedName>
</protein>
<dbReference type="Gene3D" id="3.40.50.2020">
    <property type="match status" value="1"/>
</dbReference>
<dbReference type="EMBL" id="CP022572">
    <property type="protein sequence ID" value="AZU62568.1"/>
    <property type="molecule type" value="Genomic_DNA"/>
</dbReference>
<sequence length="382" mass="44329">MKKNVVLTRLTVFNEDFQMYEGIRELLVSLNKEGHSLIVISHSQHSIGVMNRIFRNTFDYNITCVYRNYIRANVDESNAKDYVLIGSCNEDLILAANKRILIINPAWSIKQDEKPARYGITLNRPEQLFEAIRLIANQNKWYFKLDVDEDTTVLALTSANTLNRDVIHTEREILEGFEGLLKAGDRRYFNTLYFHLISGVMKNPELRNVDIWGTFPSSSSIINDEVEELKERCRYLTGRKMTQPLFIRHTPVEKSHETAHEIRLTQGCTKHFNSIILNPYYNSSRIRGKVVCVIDDYLTNGPSFETARNLLLKAGASKVILLALGRYRRGVNGIYQYEVYNITGKITVPHYRYQLVSRRNLVGEYDTRARDEVKRIHEILND</sequence>
<evidence type="ECO:0008006" key="3">
    <source>
        <dbReference type="Google" id="ProtNLM"/>
    </source>
</evidence>
<evidence type="ECO:0000313" key="2">
    <source>
        <dbReference type="Proteomes" id="UP000282892"/>
    </source>
</evidence>
<organism evidence="1 2">
    <name type="scientific">Neobacillus mesonae</name>
    <dbReference type="NCBI Taxonomy" id="1193713"/>
    <lineage>
        <taxon>Bacteria</taxon>
        <taxon>Bacillati</taxon>
        <taxon>Bacillota</taxon>
        <taxon>Bacilli</taxon>
        <taxon>Bacillales</taxon>
        <taxon>Bacillaceae</taxon>
        <taxon>Neobacillus</taxon>
    </lineage>
</organism>
<dbReference type="InterPro" id="IPR000836">
    <property type="entry name" value="PRTase_dom"/>
</dbReference>
<dbReference type="OrthoDB" id="2024949at2"/>
<evidence type="ECO:0000313" key="1">
    <source>
        <dbReference type="EMBL" id="AZU62568.1"/>
    </source>
</evidence>
<dbReference type="RefSeq" id="WP_127487316.1">
    <property type="nucleotide sequence ID" value="NZ_CP022572.1"/>
</dbReference>
<gene>
    <name evidence="1" type="ORF">CHR53_15550</name>
</gene>
<keyword evidence="2" id="KW-1185">Reference proteome</keyword>
<dbReference type="Proteomes" id="UP000282892">
    <property type="component" value="Chromosome"/>
</dbReference>